<evidence type="ECO:0000313" key="2">
    <source>
        <dbReference type="Proteomes" id="UP001470230"/>
    </source>
</evidence>
<comment type="caution">
    <text evidence="1">The sequence shown here is derived from an EMBL/GenBank/DDBJ whole genome shotgun (WGS) entry which is preliminary data.</text>
</comment>
<dbReference type="Proteomes" id="UP001470230">
    <property type="component" value="Unassembled WGS sequence"/>
</dbReference>
<keyword evidence="2" id="KW-1185">Reference proteome</keyword>
<dbReference type="Gene3D" id="2.10.220.10">
    <property type="entry name" value="Hormone Receptor, Insulin-like Growth Factor Receptor 1, Chain A, domain 2"/>
    <property type="match status" value="1"/>
</dbReference>
<dbReference type="InterPro" id="IPR012334">
    <property type="entry name" value="Pectin_lyas_fold"/>
</dbReference>
<dbReference type="PANTHER" id="PTHR23275">
    <property type="entry name" value="CABRIOLET.-RELATED"/>
    <property type="match status" value="1"/>
</dbReference>
<evidence type="ECO:0000313" key="1">
    <source>
        <dbReference type="EMBL" id="KAK8854376.1"/>
    </source>
</evidence>
<dbReference type="InterPro" id="IPR052798">
    <property type="entry name" value="Giardia_VSA"/>
</dbReference>
<reference evidence="1 2" key="1">
    <citation type="submission" date="2024-04" db="EMBL/GenBank/DDBJ databases">
        <title>Tritrichomonas musculus Genome.</title>
        <authorList>
            <person name="Alves-Ferreira E."/>
            <person name="Grigg M."/>
            <person name="Lorenzi H."/>
            <person name="Galac M."/>
        </authorList>
    </citation>
    <scope>NUCLEOTIDE SEQUENCE [LARGE SCALE GENOMIC DNA]</scope>
    <source>
        <strain evidence="1 2">EAF2021</strain>
    </source>
</reference>
<dbReference type="EMBL" id="JAPFFF010000021">
    <property type="protein sequence ID" value="KAK8854376.1"/>
    <property type="molecule type" value="Genomic_DNA"/>
</dbReference>
<proteinExistence type="predicted"/>
<gene>
    <name evidence="1" type="ORF">M9Y10_016938</name>
</gene>
<name>A0ABR2HXX5_9EUKA</name>
<sequence>MQTGCKKCEKSKCTEGLDGYYLSNNECKKCKSPCATRSSSFRCTLCIDGHLLSGLGNCNARCSGNCLTCQSNMNQCTSCKNGFMVVELVISMKMRFVQVYLNGEKCVQCDSSCKSCYGTATSCSTCADGYYFTSMNFEPGQYYTGLCCLCNGTGHENCQLCIENCNDDDKFTCSPNPICTRCSDGFILMINGYKLIGAVCINVSDNYGFTGENAVFSGCYSSNGGGGGICIYNTLKDSSYEIYLKKLTFKSCKAHFGGAVYIYSRSEKSYVKIEDCNFVSNELSGKSSGDGLSGGSAIYLTTSYGHISNCVFSENKGNGGAVKITDDLSVLPESLKLLQNVNDSKASILISDCVFEINQNSDCSLFYAKEKGFTKINVEHCTFNGNLANGAHYID</sequence>
<dbReference type="Gene3D" id="2.160.20.10">
    <property type="entry name" value="Single-stranded right-handed beta-helix, Pectin lyase-like"/>
    <property type="match status" value="1"/>
</dbReference>
<dbReference type="PANTHER" id="PTHR23275:SF100">
    <property type="entry name" value="EGF-LIKE DOMAIN-CONTAINING PROTEIN"/>
    <property type="match status" value="1"/>
</dbReference>
<dbReference type="InterPro" id="IPR009030">
    <property type="entry name" value="Growth_fac_rcpt_cys_sf"/>
</dbReference>
<dbReference type="SUPFAM" id="SSF51126">
    <property type="entry name" value="Pectin lyase-like"/>
    <property type="match status" value="1"/>
</dbReference>
<accession>A0ABR2HXX5</accession>
<dbReference type="InterPro" id="IPR011050">
    <property type="entry name" value="Pectin_lyase_fold/virulence"/>
</dbReference>
<dbReference type="SUPFAM" id="SSF57184">
    <property type="entry name" value="Growth factor receptor domain"/>
    <property type="match status" value="1"/>
</dbReference>
<evidence type="ECO:0008006" key="3">
    <source>
        <dbReference type="Google" id="ProtNLM"/>
    </source>
</evidence>
<organism evidence="1 2">
    <name type="scientific">Tritrichomonas musculus</name>
    <dbReference type="NCBI Taxonomy" id="1915356"/>
    <lineage>
        <taxon>Eukaryota</taxon>
        <taxon>Metamonada</taxon>
        <taxon>Parabasalia</taxon>
        <taxon>Tritrichomonadida</taxon>
        <taxon>Tritrichomonadidae</taxon>
        <taxon>Tritrichomonas</taxon>
    </lineage>
</organism>
<protein>
    <recommendedName>
        <fullName evidence="3">Right handed beta helix domain-containing protein</fullName>
    </recommendedName>
</protein>